<evidence type="ECO:0000256" key="2">
    <source>
        <dbReference type="ARBA" id="ARBA00009348"/>
    </source>
</evidence>
<evidence type="ECO:0000256" key="4">
    <source>
        <dbReference type="SAM" id="MobiDB-lite"/>
    </source>
</evidence>
<comment type="catalytic activity">
    <reaction evidence="1">
        <text>Hydrolysis of alpha-(2-&gt;3)-, alpha-(2-&gt;6)-, alpha-(2-&gt;8)- glycosidic linkages of terminal sialic acid residues in oligosaccharides, glycoproteins, glycolipids, colominic acid and synthetic substrates.</text>
        <dbReference type="EC" id="3.2.1.18"/>
    </reaction>
</comment>
<dbReference type="Pfam" id="PF10633">
    <property type="entry name" value="NPCBM_assoc"/>
    <property type="match status" value="1"/>
</dbReference>
<accession>A0ABR4SJ09</accession>
<feature type="signal peptide" evidence="6">
    <location>
        <begin position="1"/>
        <end position="31"/>
    </location>
</feature>
<dbReference type="SUPFAM" id="SSF50939">
    <property type="entry name" value="Sialidases"/>
    <property type="match status" value="1"/>
</dbReference>
<evidence type="ECO:0000256" key="6">
    <source>
        <dbReference type="SAM" id="SignalP"/>
    </source>
</evidence>
<dbReference type="Proteomes" id="UP000030182">
    <property type="component" value="Unassembled WGS sequence"/>
</dbReference>
<proteinExistence type="inferred from homology"/>
<name>A0ABR4SJ09_9MICO</name>
<dbReference type="Gene3D" id="2.60.40.10">
    <property type="entry name" value="Immunoglobulins"/>
    <property type="match status" value="1"/>
</dbReference>
<sequence>MMNSPLSLRARGLAFGATVALALGVPMSALAAPSDSPGAADAPASESSFTSQRIAMGGEGGFGNYRIPAVIQLKNGDVLAAYDGRPTGTDAPGPNSILMRRSTDGGKTFGPQTVIAAGKVEKPIHGYSDPSFVYDEETGNLFTFFVHSKDTGFWNSHEGNDDADRKVMSASVAVSKDNGETWELRSLTETVKPEGVRATFATSGHGIQIKNGTHKGRLVQQYAGAFTDGTVRAYSVYSDDHGATWHMGTPVGTKMDENKVVELADGTLMMNSRAHDTYTARWVAYSKDGGETWSEPSLDHTLTDPRNNASIIRMNPAAAPESRAAQELLFSNANSSSGRTNGSIRYSCDSGKTWPTVTTFNAGDTSYSDLVALEDGSFGVFYESAKNEQRYGAFTREFLNPFCAAFGEAAADIGAGNTSEVTFTLRNDDTRDLASGTATVDLPKGWSAPTVETPALKPGESTTVTLKVSAPAWAPKGEVHGDVRVAAADITVRGDLDLNVINTAPDTLGATIVGTPGEPERDLVKNPYKVGDEVPYTFRVDSTANVTETVTPVSSNLSPLVPEGPGNCRWRDLKPGDGYTCSTPRYTVTEQDLERGYFIPESTWELTRRGLDPVTITVTGEKVWLVAPDEKPAEPPAEESGDNAGEEPSDTPTGEQPDPVEQGDPTEPNEPRVPSEDAPAISENDPGRASSESFEPQQAHDQAARTPRAVGANTGQSSMPSRTLPRTGTSALLIASTATAVLAAGIALTFGARERGKH</sequence>
<feature type="chain" id="PRO_5045207824" description="exo-alpha-sialidase" evidence="6">
    <location>
        <begin position="32"/>
        <end position="758"/>
    </location>
</feature>
<feature type="domain" description="Alpha-galactosidase NEW3" evidence="7">
    <location>
        <begin position="415"/>
        <end position="478"/>
    </location>
</feature>
<dbReference type="RefSeq" id="WP_051120600.1">
    <property type="nucleotide sequence ID" value="NZ_KN323183.1"/>
</dbReference>
<evidence type="ECO:0000313" key="9">
    <source>
        <dbReference type="EMBL" id="KDS92687.1"/>
    </source>
</evidence>
<evidence type="ECO:0000256" key="5">
    <source>
        <dbReference type="SAM" id="Phobius"/>
    </source>
</evidence>
<keyword evidence="5" id="KW-1133">Transmembrane helix</keyword>
<feature type="transmembrane region" description="Helical" evidence="5">
    <location>
        <begin position="731"/>
        <end position="752"/>
    </location>
</feature>
<dbReference type="PANTHER" id="PTHR10628">
    <property type="entry name" value="SIALIDASE"/>
    <property type="match status" value="1"/>
</dbReference>
<evidence type="ECO:0000256" key="3">
    <source>
        <dbReference type="ARBA" id="ARBA00012733"/>
    </source>
</evidence>
<dbReference type="Pfam" id="PF13088">
    <property type="entry name" value="BNR_2"/>
    <property type="match status" value="1"/>
</dbReference>
<comment type="similarity">
    <text evidence="2">Belongs to the glycosyl hydrolase 33 family.</text>
</comment>
<dbReference type="PANTHER" id="PTHR10628:SF30">
    <property type="entry name" value="EXO-ALPHA-SIALIDASE"/>
    <property type="match status" value="1"/>
</dbReference>
<keyword evidence="5" id="KW-0812">Transmembrane</keyword>
<feature type="compositionally biased region" description="Polar residues" evidence="4">
    <location>
        <begin position="690"/>
        <end position="700"/>
    </location>
</feature>
<evidence type="ECO:0000256" key="1">
    <source>
        <dbReference type="ARBA" id="ARBA00000427"/>
    </source>
</evidence>
<dbReference type="InterPro" id="IPR036278">
    <property type="entry name" value="Sialidase_sf"/>
</dbReference>
<dbReference type="InterPro" id="IPR011040">
    <property type="entry name" value="Sialidase"/>
</dbReference>
<dbReference type="InterPro" id="IPR013783">
    <property type="entry name" value="Ig-like_fold"/>
</dbReference>
<evidence type="ECO:0000313" key="10">
    <source>
        <dbReference type="Proteomes" id="UP000030182"/>
    </source>
</evidence>
<keyword evidence="10" id="KW-1185">Reference proteome</keyword>
<keyword evidence="6" id="KW-0732">Signal</keyword>
<dbReference type="InterPro" id="IPR018905">
    <property type="entry name" value="A-galactase_NEW3"/>
</dbReference>
<protein>
    <recommendedName>
        <fullName evidence="3">exo-alpha-sialidase</fullName>
        <ecNumber evidence="3">3.2.1.18</ecNumber>
    </recommendedName>
</protein>
<feature type="region of interest" description="Disordered" evidence="4">
    <location>
        <begin position="625"/>
        <end position="725"/>
    </location>
</feature>
<feature type="domain" description="Sialidase" evidence="8">
    <location>
        <begin position="78"/>
        <end position="380"/>
    </location>
</feature>
<dbReference type="EMBL" id="JDRS01000018">
    <property type="protein sequence ID" value="KDS92687.1"/>
    <property type="molecule type" value="Genomic_DNA"/>
</dbReference>
<gene>
    <name evidence="9" type="ORF">DHOM_09715</name>
</gene>
<feature type="compositionally biased region" description="Acidic residues" evidence="4">
    <location>
        <begin position="636"/>
        <end position="649"/>
    </location>
</feature>
<feature type="compositionally biased region" description="Polar residues" evidence="4">
    <location>
        <begin position="713"/>
        <end position="725"/>
    </location>
</feature>
<keyword evidence="5" id="KW-0472">Membrane</keyword>
<dbReference type="CDD" id="cd15482">
    <property type="entry name" value="Sialidase_non-viral"/>
    <property type="match status" value="1"/>
</dbReference>
<comment type="caution">
    <text evidence="9">The sequence shown here is derived from an EMBL/GenBank/DDBJ whole genome shotgun (WGS) entry which is preliminary data.</text>
</comment>
<organism evidence="9 10">
    <name type="scientific">Dermabacter hominis 1368</name>
    <dbReference type="NCBI Taxonomy" id="1450519"/>
    <lineage>
        <taxon>Bacteria</taxon>
        <taxon>Bacillati</taxon>
        <taxon>Actinomycetota</taxon>
        <taxon>Actinomycetes</taxon>
        <taxon>Micrococcales</taxon>
        <taxon>Dermabacteraceae</taxon>
        <taxon>Dermabacter</taxon>
    </lineage>
</organism>
<dbReference type="Gene3D" id="2.120.10.10">
    <property type="match status" value="1"/>
</dbReference>
<evidence type="ECO:0000259" key="7">
    <source>
        <dbReference type="Pfam" id="PF10633"/>
    </source>
</evidence>
<dbReference type="EC" id="3.2.1.18" evidence="3"/>
<evidence type="ECO:0000259" key="8">
    <source>
        <dbReference type="Pfam" id="PF13088"/>
    </source>
</evidence>
<reference evidence="9 10" key="1">
    <citation type="submission" date="2014-01" db="EMBL/GenBank/DDBJ databases">
        <title>Draft genome sequence of the multidrug-resistant clinical isolate Dermabacter hominis 1368.</title>
        <authorList>
            <person name="Albersmeier A."/>
            <person name="Bomholt C."/>
            <person name="Glaub A."/>
            <person name="Ruckert C."/>
            <person name="Soriano F."/>
            <person name="Fernandez-Natal I."/>
            <person name="Tauch A."/>
        </authorList>
    </citation>
    <scope>NUCLEOTIDE SEQUENCE [LARGE SCALE GENOMIC DNA]</scope>
    <source>
        <strain evidence="9 10">1368</strain>
    </source>
</reference>
<dbReference type="InterPro" id="IPR026856">
    <property type="entry name" value="Sialidase_fam"/>
</dbReference>